<reference evidence="1" key="1">
    <citation type="submission" date="2021-03" db="EMBL/GenBank/DDBJ databases">
        <authorList>
            <person name="Li Z."/>
            <person name="Yang C."/>
        </authorList>
    </citation>
    <scope>NUCLEOTIDE SEQUENCE</scope>
    <source>
        <strain evidence="1">Dzin_1.0</strain>
        <tissue evidence="1">Leaf</tissue>
    </source>
</reference>
<dbReference type="AlphaFoldDB" id="A0A9D5DBN5"/>
<accession>A0A9D5DBN5</accession>
<gene>
    <name evidence="1" type="ORF">J5N97_007257</name>
</gene>
<evidence type="ECO:0000313" key="2">
    <source>
        <dbReference type="Proteomes" id="UP001085076"/>
    </source>
</evidence>
<proteinExistence type="predicted"/>
<reference evidence="1" key="2">
    <citation type="journal article" date="2022" name="Hortic Res">
        <title>The genome of Dioscorea zingiberensis sheds light on the biosynthesis, origin and evolution of the medicinally important diosgenin saponins.</title>
        <authorList>
            <person name="Li Y."/>
            <person name="Tan C."/>
            <person name="Li Z."/>
            <person name="Guo J."/>
            <person name="Li S."/>
            <person name="Chen X."/>
            <person name="Wang C."/>
            <person name="Dai X."/>
            <person name="Yang H."/>
            <person name="Song W."/>
            <person name="Hou L."/>
            <person name="Xu J."/>
            <person name="Tong Z."/>
            <person name="Xu A."/>
            <person name="Yuan X."/>
            <person name="Wang W."/>
            <person name="Yang Q."/>
            <person name="Chen L."/>
            <person name="Sun Z."/>
            <person name="Wang K."/>
            <person name="Pan B."/>
            <person name="Chen J."/>
            <person name="Bao Y."/>
            <person name="Liu F."/>
            <person name="Qi X."/>
            <person name="Gang D.R."/>
            <person name="Wen J."/>
            <person name="Li J."/>
        </authorList>
    </citation>
    <scope>NUCLEOTIDE SEQUENCE</scope>
    <source>
        <strain evidence="1">Dzin_1.0</strain>
    </source>
</reference>
<organism evidence="1 2">
    <name type="scientific">Dioscorea zingiberensis</name>
    <dbReference type="NCBI Taxonomy" id="325984"/>
    <lineage>
        <taxon>Eukaryota</taxon>
        <taxon>Viridiplantae</taxon>
        <taxon>Streptophyta</taxon>
        <taxon>Embryophyta</taxon>
        <taxon>Tracheophyta</taxon>
        <taxon>Spermatophyta</taxon>
        <taxon>Magnoliopsida</taxon>
        <taxon>Liliopsida</taxon>
        <taxon>Dioscoreales</taxon>
        <taxon>Dioscoreaceae</taxon>
        <taxon>Dioscorea</taxon>
    </lineage>
</organism>
<sequence length="80" mass="9197">MYFAGPQCLVDSDITGIPEIHKDLKYLQDTREETIEDSSTKEKHELLESFEPIETMTLIEVEHDLLVEDQSVNLPVLSHI</sequence>
<evidence type="ECO:0000313" key="1">
    <source>
        <dbReference type="EMBL" id="KAJ0988901.1"/>
    </source>
</evidence>
<protein>
    <submittedName>
        <fullName evidence="1">Uncharacterized protein</fullName>
    </submittedName>
</protein>
<dbReference type="EMBL" id="JAGGNH010000001">
    <property type="protein sequence ID" value="KAJ0988901.1"/>
    <property type="molecule type" value="Genomic_DNA"/>
</dbReference>
<keyword evidence="2" id="KW-1185">Reference proteome</keyword>
<dbReference type="Proteomes" id="UP001085076">
    <property type="component" value="Miscellaneous, Linkage group lg01"/>
</dbReference>
<comment type="caution">
    <text evidence="1">The sequence shown here is derived from an EMBL/GenBank/DDBJ whole genome shotgun (WGS) entry which is preliminary data.</text>
</comment>
<name>A0A9D5DBN5_9LILI</name>